<keyword evidence="5 7" id="KW-1133">Transmembrane helix</keyword>
<dbReference type="CDD" id="cd06261">
    <property type="entry name" value="TM_PBP2"/>
    <property type="match status" value="1"/>
</dbReference>
<name>A0A381SRD8_9ZZZZ</name>
<organism evidence="9">
    <name type="scientific">marine metagenome</name>
    <dbReference type="NCBI Taxonomy" id="408172"/>
    <lineage>
        <taxon>unclassified sequences</taxon>
        <taxon>metagenomes</taxon>
        <taxon>ecological metagenomes</taxon>
    </lineage>
</organism>
<dbReference type="InterPro" id="IPR000515">
    <property type="entry name" value="MetI-like"/>
</dbReference>
<proteinExistence type="predicted"/>
<evidence type="ECO:0000256" key="3">
    <source>
        <dbReference type="ARBA" id="ARBA00022475"/>
    </source>
</evidence>
<evidence type="ECO:0000256" key="2">
    <source>
        <dbReference type="ARBA" id="ARBA00022448"/>
    </source>
</evidence>
<protein>
    <recommendedName>
        <fullName evidence="8">ABC transmembrane type-1 domain-containing protein</fullName>
    </recommendedName>
</protein>
<feature type="transmembrane region" description="Helical" evidence="7">
    <location>
        <begin position="272"/>
        <end position="298"/>
    </location>
</feature>
<dbReference type="EMBL" id="UINC01003388">
    <property type="protein sequence ID" value="SVA05898.1"/>
    <property type="molecule type" value="Genomic_DNA"/>
</dbReference>
<dbReference type="Gene3D" id="1.10.3720.10">
    <property type="entry name" value="MetI-like"/>
    <property type="match status" value="1"/>
</dbReference>
<keyword evidence="3" id="KW-1003">Cell membrane</keyword>
<dbReference type="PANTHER" id="PTHR43163:SF6">
    <property type="entry name" value="DIPEPTIDE TRANSPORT SYSTEM PERMEASE PROTEIN DPPB-RELATED"/>
    <property type="match status" value="1"/>
</dbReference>
<feature type="transmembrane region" description="Helical" evidence="7">
    <location>
        <begin position="100"/>
        <end position="122"/>
    </location>
</feature>
<gene>
    <name evidence="9" type="ORF">METZ01_LOCUS58752</name>
</gene>
<dbReference type="Pfam" id="PF00528">
    <property type="entry name" value="BPD_transp_1"/>
    <property type="match status" value="1"/>
</dbReference>
<reference evidence="9" key="1">
    <citation type="submission" date="2018-05" db="EMBL/GenBank/DDBJ databases">
        <authorList>
            <person name="Lanie J.A."/>
            <person name="Ng W.-L."/>
            <person name="Kazmierczak K.M."/>
            <person name="Andrzejewski T.M."/>
            <person name="Davidsen T.M."/>
            <person name="Wayne K.J."/>
            <person name="Tettelin H."/>
            <person name="Glass J.I."/>
            <person name="Rusch D."/>
            <person name="Podicherti R."/>
            <person name="Tsui H.-C.T."/>
            <person name="Winkler M.E."/>
        </authorList>
    </citation>
    <scope>NUCLEOTIDE SEQUENCE</scope>
</reference>
<accession>A0A381SRD8</accession>
<feature type="transmembrane region" description="Helical" evidence="7">
    <location>
        <begin position="143"/>
        <end position="160"/>
    </location>
</feature>
<evidence type="ECO:0000256" key="4">
    <source>
        <dbReference type="ARBA" id="ARBA00022692"/>
    </source>
</evidence>
<dbReference type="GO" id="GO:0005886">
    <property type="term" value="C:plasma membrane"/>
    <property type="evidence" value="ECO:0007669"/>
    <property type="project" value="UniProtKB-SubCell"/>
</dbReference>
<feature type="transmembrane region" description="Helical" evidence="7">
    <location>
        <begin position="172"/>
        <end position="191"/>
    </location>
</feature>
<evidence type="ECO:0000259" key="8">
    <source>
        <dbReference type="PROSITE" id="PS50928"/>
    </source>
</evidence>
<evidence type="ECO:0000256" key="1">
    <source>
        <dbReference type="ARBA" id="ARBA00004651"/>
    </source>
</evidence>
<dbReference type="AlphaFoldDB" id="A0A381SRD8"/>
<evidence type="ECO:0000313" key="9">
    <source>
        <dbReference type="EMBL" id="SVA05898.1"/>
    </source>
</evidence>
<dbReference type="GO" id="GO:0055085">
    <property type="term" value="P:transmembrane transport"/>
    <property type="evidence" value="ECO:0007669"/>
    <property type="project" value="InterPro"/>
</dbReference>
<evidence type="ECO:0000256" key="5">
    <source>
        <dbReference type="ARBA" id="ARBA00022989"/>
    </source>
</evidence>
<sequence>MLNYILKRLLQLIPPLFGLTIILFVLLRIGGDPIYHLVDPEASAEEIEEVRIAYGFDKPLVVQYFNQLKMIFTGDFGNSFRFKTPAMPLVIERLPATMELAFFSILVSIIIAIPAGVLSAIYQNSLLDYIVTILSTIGRAMPNFWIGIMLILLFSVFYQVLPVSGRLEATSIILPSITLGTSIATTLARILRSSMLEVIRKEYVVTAYSKGLSKFKVIKNHILRNSLIAVTTVFGLQFAWILGGSVIVEEVFAWPGMGRLILKSVLVRDYSVVQAGVFVFALIVMFTNLLVDIIYAYLDPRIRYE</sequence>
<dbReference type="InterPro" id="IPR045621">
    <property type="entry name" value="BPD_transp_1_N"/>
</dbReference>
<dbReference type="PROSITE" id="PS50928">
    <property type="entry name" value="ABC_TM1"/>
    <property type="match status" value="1"/>
</dbReference>
<feature type="transmembrane region" description="Helical" evidence="7">
    <location>
        <begin position="12"/>
        <end position="31"/>
    </location>
</feature>
<comment type="subcellular location">
    <subcellularLocation>
        <location evidence="1">Cell membrane</location>
        <topology evidence="1">Multi-pass membrane protein</topology>
    </subcellularLocation>
</comment>
<dbReference type="InterPro" id="IPR035906">
    <property type="entry name" value="MetI-like_sf"/>
</dbReference>
<dbReference type="PANTHER" id="PTHR43163">
    <property type="entry name" value="DIPEPTIDE TRANSPORT SYSTEM PERMEASE PROTEIN DPPB-RELATED"/>
    <property type="match status" value="1"/>
</dbReference>
<evidence type="ECO:0000256" key="7">
    <source>
        <dbReference type="SAM" id="Phobius"/>
    </source>
</evidence>
<feature type="domain" description="ABC transmembrane type-1" evidence="8">
    <location>
        <begin position="94"/>
        <end position="291"/>
    </location>
</feature>
<keyword evidence="6 7" id="KW-0472">Membrane</keyword>
<evidence type="ECO:0000256" key="6">
    <source>
        <dbReference type="ARBA" id="ARBA00023136"/>
    </source>
</evidence>
<feature type="transmembrane region" description="Helical" evidence="7">
    <location>
        <begin position="226"/>
        <end position="248"/>
    </location>
</feature>
<keyword evidence="4 7" id="KW-0812">Transmembrane</keyword>
<dbReference type="SUPFAM" id="SSF161098">
    <property type="entry name" value="MetI-like"/>
    <property type="match status" value="1"/>
</dbReference>
<dbReference type="Pfam" id="PF19300">
    <property type="entry name" value="BPD_transp_1_N"/>
    <property type="match status" value="1"/>
</dbReference>
<keyword evidence="2" id="KW-0813">Transport</keyword>